<dbReference type="Gene3D" id="3.30.70.2330">
    <property type="match status" value="1"/>
</dbReference>
<dbReference type="AlphaFoldDB" id="A0ABC9VP91"/>
<gene>
    <name evidence="1" type="ORF">LATKL145_19610</name>
</gene>
<dbReference type="EMBL" id="BAAAAK010000041">
    <property type="protein sequence ID" value="GAA0043544.1"/>
    <property type="molecule type" value="Genomic_DNA"/>
</dbReference>
<organism evidence="1 2">
    <name type="scientific">Lactobacillus amylovorus subsp. animalium</name>
    <dbReference type="NCBI Taxonomy" id="3378536"/>
    <lineage>
        <taxon>Bacteria</taxon>
        <taxon>Bacillati</taxon>
        <taxon>Bacillota</taxon>
        <taxon>Bacilli</taxon>
        <taxon>Lactobacillales</taxon>
        <taxon>Lactobacillaceae</taxon>
        <taxon>Lactobacillus</taxon>
    </lineage>
</organism>
<evidence type="ECO:0000313" key="1">
    <source>
        <dbReference type="EMBL" id="GAA0043544.1"/>
    </source>
</evidence>
<dbReference type="RefSeq" id="WP_353303417.1">
    <property type="nucleotide sequence ID" value="NZ_BAAAAK010000041.1"/>
</dbReference>
<comment type="caution">
    <text evidence="1">The sequence shown here is derived from an EMBL/GenBank/DDBJ whole genome shotgun (WGS) entry which is preliminary data.</text>
</comment>
<name>A0ABC9VP91_LACAM</name>
<reference evidence="2" key="2">
    <citation type="submission" date="2024-01" db="EMBL/GenBank/DDBJ databases">
        <title>Draft genome sequence of Lactobacillus amylovorus strain TKL145.</title>
        <authorList>
            <person name="Tohno M."/>
            <person name="Tanizawa Y."/>
        </authorList>
    </citation>
    <scope>NUCLEOTIDE SEQUENCE [LARGE SCALE GENOMIC DNA]</scope>
    <source>
        <strain evidence="2">TKL145</strain>
    </source>
</reference>
<sequence>MKVYPWLDSIAAPVVGTKYALGEGCELLNKLDDTGWVIDGTESSYMLEEAYVYEHIAEGMLLPEPENPVDPKAVAVYLRFVATKKSMRPHKMAVRIGYLPEESRYKKCIKKATMVKIHCRDMIFGTDPARYFDAEVVDVPLKLTSKEYECMAMDLDLE</sequence>
<evidence type="ECO:0000313" key="2">
    <source>
        <dbReference type="Proteomes" id="UP001437574"/>
    </source>
</evidence>
<reference evidence="1 2" key="1">
    <citation type="journal article" date="2024" name="Int. J. Syst. Evol. Microbiol.">
        <title>Proposal of Lactobacillus amylovorus subsp. animalis subsp. nov. and an emended description of Lactobacillus amylovorus.</title>
        <authorList>
            <person name="Yamane K."/>
            <person name="Tanizawa Y."/>
            <person name="Kobayashi H."/>
            <person name="Kamizono T."/>
            <person name="Kojima Y."/>
            <person name="Takagi H."/>
            <person name="Tohno M."/>
        </authorList>
    </citation>
    <scope>NUCLEOTIDE SEQUENCE [LARGE SCALE GENOMIC DNA]</scope>
    <source>
        <strain evidence="1 2">TKL145</strain>
    </source>
</reference>
<dbReference type="Proteomes" id="UP001437574">
    <property type="component" value="Unassembled WGS sequence"/>
</dbReference>
<protein>
    <submittedName>
        <fullName evidence="1">Uncharacterized protein</fullName>
    </submittedName>
</protein>
<proteinExistence type="predicted"/>
<accession>A0ABC9VP91</accession>